<reference evidence="2" key="1">
    <citation type="submission" date="2020-11" db="EMBL/GenBank/DDBJ databases">
        <authorList>
            <consortium name="DOE Joint Genome Institute"/>
            <person name="Ahrendt S."/>
            <person name="Riley R."/>
            <person name="Andreopoulos W."/>
            <person name="Labutti K."/>
            <person name="Pangilinan J."/>
            <person name="Ruiz-Duenas F.J."/>
            <person name="Barrasa J.M."/>
            <person name="Sanchez-Garcia M."/>
            <person name="Camarero S."/>
            <person name="Miyauchi S."/>
            <person name="Serrano A."/>
            <person name="Linde D."/>
            <person name="Babiker R."/>
            <person name="Drula E."/>
            <person name="Ayuso-Fernandez I."/>
            <person name="Pacheco R."/>
            <person name="Padilla G."/>
            <person name="Ferreira P."/>
            <person name="Barriuso J."/>
            <person name="Kellner H."/>
            <person name="Castanera R."/>
            <person name="Alfaro M."/>
            <person name="Ramirez L."/>
            <person name="Pisabarro A.G."/>
            <person name="Kuo A."/>
            <person name="Tritt A."/>
            <person name="Lipzen A."/>
            <person name="He G."/>
            <person name="Yan M."/>
            <person name="Ng V."/>
            <person name="Cullen D."/>
            <person name="Martin F."/>
            <person name="Rosso M.-N."/>
            <person name="Henrissat B."/>
            <person name="Hibbett D."/>
            <person name="Martinez A.T."/>
            <person name="Grigoriev I.V."/>
        </authorList>
    </citation>
    <scope>NUCLEOTIDE SEQUENCE</scope>
    <source>
        <strain evidence="2">ATCC 90797</strain>
    </source>
</reference>
<comment type="caution">
    <text evidence="2">The sequence shown here is derived from an EMBL/GenBank/DDBJ whole genome shotgun (WGS) entry which is preliminary data.</text>
</comment>
<dbReference type="AlphaFoldDB" id="A0A9P5ZJ10"/>
<evidence type="ECO:0000256" key="1">
    <source>
        <dbReference type="SAM" id="MobiDB-lite"/>
    </source>
</evidence>
<evidence type="ECO:0000313" key="2">
    <source>
        <dbReference type="EMBL" id="KAF9488120.1"/>
    </source>
</evidence>
<organism evidence="2 3">
    <name type="scientific">Pleurotus eryngii</name>
    <name type="common">Boletus of the steppes</name>
    <dbReference type="NCBI Taxonomy" id="5323"/>
    <lineage>
        <taxon>Eukaryota</taxon>
        <taxon>Fungi</taxon>
        <taxon>Dikarya</taxon>
        <taxon>Basidiomycota</taxon>
        <taxon>Agaricomycotina</taxon>
        <taxon>Agaricomycetes</taxon>
        <taxon>Agaricomycetidae</taxon>
        <taxon>Agaricales</taxon>
        <taxon>Pleurotineae</taxon>
        <taxon>Pleurotaceae</taxon>
        <taxon>Pleurotus</taxon>
    </lineage>
</organism>
<dbReference type="PROSITE" id="PS51257">
    <property type="entry name" value="PROKAR_LIPOPROTEIN"/>
    <property type="match status" value="1"/>
</dbReference>
<gene>
    <name evidence="2" type="ORF">BDN71DRAFT_1513363</name>
</gene>
<sequence>MRDMQDKTGWCFSVLTGGCGPTGHVKTASYHLGKMKNGNTFAKAFTDFNDGIMKPWTSFVRNVCGEDPHLLGPLDSLSEANRLAPMLLPPMQLLPVLFGGEAAPLYQFENNNNPPAHVGTALPALGEDAICSTPPPAIDRDNTRRSTPPPAMLNSNDDGNPQGLVTPVQADSQGPLTEPPNNPTASADTGRAPREANSTDPAWLTGAITRLETTLGEDWQEAINTWISLEQDQSAISKAHGRPLVTPAHTELVTLARMIFDSQTSFASCPLVFLWTCIWLGPQDFR</sequence>
<accession>A0A9P5ZJ10</accession>
<proteinExistence type="predicted"/>
<dbReference type="OrthoDB" id="2803783at2759"/>
<keyword evidence="3" id="KW-1185">Reference proteome</keyword>
<dbReference type="EMBL" id="MU154731">
    <property type="protein sequence ID" value="KAF9488120.1"/>
    <property type="molecule type" value="Genomic_DNA"/>
</dbReference>
<feature type="region of interest" description="Disordered" evidence="1">
    <location>
        <begin position="127"/>
        <end position="200"/>
    </location>
</feature>
<dbReference type="Proteomes" id="UP000807025">
    <property type="component" value="Unassembled WGS sequence"/>
</dbReference>
<name>A0A9P5ZJ10_PLEER</name>
<evidence type="ECO:0000313" key="3">
    <source>
        <dbReference type="Proteomes" id="UP000807025"/>
    </source>
</evidence>
<protein>
    <submittedName>
        <fullName evidence="2">Uncharacterized protein</fullName>
    </submittedName>
</protein>